<evidence type="ECO:0000256" key="3">
    <source>
        <dbReference type="ARBA" id="ARBA00022729"/>
    </source>
</evidence>
<evidence type="ECO:0000256" key="4">
    <source>
        <dbReference type="ARBA" id="ARBA00023136"/>
    </source>
</evidence>
<keyword evidence="4" id="KW-0472">Membrane</keyword>
<dbReference type="GO" id="GO:0009279">
    <property type="term" value="C:cell outer membrane"/>
    <property type="evidence" value="ECO:0007669"/>
    <property type="project" value="UniProtKB-SubCell"/>
</dbReference>
<sequence length="574" mass="64396">MKFFQTGLLAFSLLTLTVSCNDKSFLNVNPTGALDDAQLNTTENIEKQVIAAYSQLGNDIYYVPYTSMWPYGNVRGGDAYKGGGGTADVDAFHFYETFVFNRVDISNTDEFWYRMYLSISRANDALRRLNAIDVAAMPNKAVRQGEVRFLRGHFYFLLKEMFKHVPYIDETLPTDQYPTISNVALTNDALWSKVADDFRFAVANLPDTQPEIGRANKSAAQAYLAKSVLYQAYTQNDNNAVTGIDAAKLAEVNSLCDAVISSGKYALHNDYATNFLTAGDNGVESVFAIQFSRNDGTPKGRTDRGNELNYPMNPDYGCCSFHQPSQNLINAFKTDASGLPRFTDFNTSGDLVTAADFLSTTVDPRVDHTVAVVGHPFKYNPTFVFDNSWVRVPGVYGYNLSMKESVLPTDPSFQKTPPFMSSSKNWAIIRYADVLLWKAEALIELNRSSEALPLMNQIRQRAQNSTGLLKTASGAPTSNYKIGLYPTAGFSQSYAREALRFERRMEFAMEGCRFFDLVRWGIAAPYLNAYFDKEKNLRQYLSTAKFTAGRDEYMPIPLNQINFSQGLYKQNQGW</sequence>
<evidence type="ECO:0000259" key="7">
    <source>
        <dbReference type="Pfam" id="PF14322"/>
    </source>
</evidence>
<dbReference type="InterPro" id="IPR011990">
    <property type="entry name" value="TPR-like_helical_dom_sf"/>
</dbReference>
<dbReference type="EMBL" id="MDZA01000407">
    <property type="protein sequence ID" value="OGX84216.1"/>
    <property type="molecule type" value="Genomic_DNA"/>
</dbReference>
<proteinExistence type="inferred from homology"/>
<dbReference type="RefSeq" id="WP_070745954.1">
    <property type="nucleotide sequence ID" value="NZ_MDZA01000407.1"/>
</dbReference>
<comment type="similarity">
    <text evidence="2">Belongs to the SusD family.</text>
</comment>
<dbReference type="InterPro" id="IPR033985">
    <property type="entry name" value="SusD-like_N"/>
</dbReference>
<evidence type="ECO:0000259" key="6">
    <source>
        <dbReference type="Pfam" id="PF07980"/>
    </source>
</evidence>
<dbReference type="OrthoDB" id="9792139at2"/>
<dbReference type="PROSITE" id="PS51257">
    <property type="entry name" value="PROKAR_LIPOPROTEIN"/>
    <property type="match status" value="1"/>
</dbReference>
<feature type="domain" description="RagB/SusD" evidence="6">
    <location>
        <begin position="284"/>
        <end position="574"/>
    </location>
</feature>
<keyword evidence="3" id="KW-0732">Signal</keyword>
<feature type="domain" description="SusD-like N-terminal" evidence="7">
    <location>
        <begin position="107"/>
        <end position="227"/>
    </location>
</feature>
<evidence type="ECO:0000313" key="9">
    <source>
        <dbReference type="Proteomes" id="UP000177506"/>
    </source>
</evidence>
<dbReference type="Gene3D" id="1.25.40.390">
    <property type="match status" value="1"/>
</dbReference>
<evidence type="ECO:0000256" key="1">
    <source>
        <dbReference type="ARBA" id="ARBA00004442"/>
    </source>
</evidence>
<dbReference type="Proteomes" id="UP000177506">
    <property type="component" value="Unassembled WGS sequence"/>
</dbReference>
<dbReference type="AlphaFoldDB" id="A0A1G1T030"/>
<comment type="caution">
    <text evidence="8">The sequence shown here is derived from an EMBL/GenBank/DDBJ whole genome shotgun (WGS) entry which is preliminary data.</text>
</comment>
<gene>
    <name evidence="8" type="ORF">BEN49_11475</name>
</gene>
<name>A0A1G1T030_9BACT</name>
<evidence type="ECO:0000256" key="2">
    <source>
        <dbReference type="ARBA" id="ARBA00006275"/>
    </source>
</evidence>
<reference evidence="8 9" key="1">
    <citation type="submission" date="2016-08" db="EMBL/GenBank/DDBJ databases">
        <title>Hymenobacter coccineus sp. nov., Hymenobacter lapidarius sp. nov. and Hymenobacter glacialis sp. nov., isolated from Antarctic soil.</title>
        <authorList>
            <person name="Sedlacek I."/>
            <person name="Kralova S."/>
            <person name="Kyrova K."/>
            <person name="Maslanova I."/>
            <person name="Stankova E."/>
            <person name="Vrbovska V."/>
            <person name="Nemec M."/>
            <person name="Bartak M."/>
            <person name="Svec P."/>
            <person name="Busse H.-J."/>
            <person name="Pantucek R."/>
        </authorList>
    </citation>
    <scope>NUCLEOTIDE SEQUENCE [LARGE SCALE GENOMIC DNA]</scope>
    <source>
        <strain evidence="8 9">CCM 8649</strain>
    </source>
</reference>
<evidence type="ECO:0000256" key="5">
    <source>
        <dbReference type="ARBA" id="ARBA00023237"/>
    </source>
</evidence>
<dbReference type="Pfam" id="PF07980">
    <property type="entry name" value="SusD_RagB"/>
    <property type="match status" value="1"/>
</dbReference>
<dbReference type="InterPro" id="IPR012944">
    <property type="entry name" value="SusD_RagB_dom"/>
</dbReference>
<evidence type="ECO:0000313" key="8">
    <source>
        <dbReference type="EMBL" id="OGX84216.1"/>
    </source>
</evidence>
<dbReference type="SUPFAM" id="SSF48452">
    <property type="entry name" value="TPR-like"/>
    <property type="match status" value="1"/>
</dbReference>
<protein>
    <submittedName>
        <fullName evidence="8">Glycan metabolism protein RagB</fullName>
    </submittedName>
</protein>
<accession>A0A1G1T030</accession>
<keyword evidence="5" id="KW-0998">Cell outer membrane</keyword>
<dbReference type="Pfam" id="PF14322">
    <property type="entry name" value="SusD-like_3"/>
    <property type="match status" value="1"/>
</dbReference>
<comment type="subcellular location">
    <subcellularLocation>
        <location evidence="1">Cell outer membrane</location>
    </subcellularLocation>
</comment>
<keyword evidence="9" id="KW-1185">Reference proteome</keyword>
<organism evidence="8 9">
    <name type="scientific">Hymenobacter coccineus</name>
    <dbReference type="NCBI Taxonomy" id="1908235"/>
    <lineage>
        <taxon>Bacteria</taxon>
        <taxon>Pseudomonadati</taxon>
        <taxon>Bacteroidota</taxon>
        <taxon>Cytophagia</taxon>
        <taxon>Cytophagales</taxon>
        <taxon>Hymenobacteraceae</taxon>
        <taxon>Hymenobacter</taxon>
    </lineage>
</organism>